<evidence type="ECO:0000313" key="2">
    <source>
        <dbReference type="Proteomes" id="UP001070176"/>
    </source>
</evidence>
<dbReference type="EMBL" id="JAOVZV010000014">
    <property type="protein sequence ID" value="MCX8533091.1"/>
    <property type="molecule type" value="Genomic_DNA"/>
</dbReference>
<dbReference type="RefSeq" id="WP_267281611.1">
    <property type="nucleotide sequence ID" value="NZ_JAOVZV010000014.1"/>
</dbReference>
<sequence length="96" mass="11432">MTEKEISITPIKALEIMRELSRQCIPFSIKYLSHNETEKKSEGFKTENDISLEKGYRRNQSKKHDILVSFSRIRSGERRQFYYPLLVQLNDIKVRP</sequence>
<reference evidence="1" key="1">
    <citation type="submission" date="2022-10" db="EMBL/GenBank/DDBJ databases">
        <title>Chryseobacterium sp. nov., a novel bacterial species.</title>
        <authorList>
            <person name="Cao Y."/>
        </authorList>
    </citation>
    <scope>NUCLEOTIDE SEQUENCE</scope>
    <source>
        <strain evidence="1">KC 927</strain>
    </source>
</reference>
<evidence type="ECO:0000313" key="1">
    <source>
        <dbReference type="EMBL" id="MCX8533091.1"/>
    </source>
</evidence>
<evidence type="ECO:0008006" key="3">
    <source>
        <dbReference type="Google" id="ProtNLM"/>
    </source>
</evidence>
<comment type="caution">
    <text evidence="1">The sequence shown here is derived from an EMBL/GenBank/DDBJ whole genome shotgun (WGS) entry which is preliminary data.</text>
</comment>
<protein>
    <recommendedName>
        <fullName evidence="3">WYL domain-containing protein</fullName>
    </recommendedName>
</protein>
<gene>
    <name evidence="1" type="ORF">OEA66_12090</name>
</gene>
<name>A0ABT3Y515_9FLAO</name>
<dbReference type="Proteomes" id="UP001070176">
    <property type="component" value="Unassembled WGS sequence"/>
</dbReference>
<keyword evidence="2" id="KW-1185">Reference proteome</keyword>
<accession>A0ABT3Y515</accession>
<organism evidence="1 2">
    <name type="scientific">Chryseobacterium luquanense</name>
    <dbReference type="NCBI Taxonomy" id="2983766"/>
    <lineage>
        <taxon>Bacteria</taxon>
        <taxon>Pseudomonadati</taxon>
        <taxon>Bacteroidota</taxon>
        <taxon>Flavobacteriia</taxon>
        <taxon>Flavobacteriales</taxon>
        <taxon>Weeksellaceae</taxon>
        <taxon>Chryseobacterium group</taxon>
        <taxon>Chryseobacterium</taxon>
    </lineage>
</organism>
<proteinExistence type="predicted"/>